<dbReference type="KEGG" id="mid:MIP_05947"/>
<evidence type="ECO:0000313" key="3">
    <source>
        <dbReference type="Proteomes" id="UP000007329"/>
    </source>
</evidence>
<organism evidence="2 3">
    <name type="scientific">Mycobacterium indicus pranii (strain DSM 45239 / MTCC 9506)</name>
    <dbReference type="NCBI Taxonomy" id="1232724"/>
    <lineage>
        <taxon>Bacteria</taxon>
        <taxon>Bacillati</taxon>
        <taxon>Actinomycetota</taxon>
        <taxon>Actinomycetes</taxon>
        <taxon>Mycobacteriales</taxon>
        <taxon>Mycobacteriaceae</taxon>
        <taxon>Mycobacterium</taxon>
        <taxon>Mycobacterium avium complex (MAC)</taxon>
    </lineage>
</organism>
<sequence length="41" mass="4362">MRSPPAHARRPAAPGSAALAIATGSRAATRRARLRRACDRH</sequence>
<feature type="compositionally biased region" description="Low complexity" evidence="1">
    <location>
        <begin position="1"/>
        <end position="27"/>
    </location>
</feature>
<dbReference type="PATRIC" id="fig|1232724.3.peg.4044"/>
<reference evidence="2 3" key="1">
    <citation type="journal article" date="2007" name="PLoS ONE">
        <title>Molecular analysis of a leprosy immunotherapeutic bacillus provides insights into Mycobacterium evolution.</title>
        <authorList>
            <person name="Ahmed N."/>
            <person name="Saini V."/>
            <person name="Raghuvanshi S."/>
            <person name="Khurana J.P."/>
            <person name="Tyagi A.K."/>
            <person name="Tyagi A.K."/>
            <person name="Hasnain S.E."/>
        </authorList>
    </citation>
    <scope>NUCLEOTIDE SEQUENCE [LARGE SCALE GENOMIC DNA]</scope>
    <source>
        <strain evidence="2">MTCC 9506</strain>
    </source>
</reference>
<evidence type="ECO:0000313" key="2">
    <source>
        <dbReference type="EMBL" id="AFS16004.1"/>
    </source>
</evidence>
<evidence type="ECO:0000256" key="1">
    <source>
        <dbReference type="SAM" id="MobiDB-lite"/>
    </source>
</evidence>
<dbReference type="Proteomes" id="UP000007329">
    <property type="component" value="Chromosome"/>
</dbReference>
<accession>J9WFH5</accession>
<gene>
    <name evidence="2" type="ORF">MIP_05947</name>
</gene>
<dbReference type="AlphaFoldDB" id="J9WFH5"/>
<protein>
    <submittedName>
        <fullName evidence="2">Uncharacterized protein</fullName>
    </submittedName>
</protein>
<feature type="region of interest" description="Disordered" evidence="1">
    <location>
        <begin position="1"/>
        <end position="41"/>
    </location>
</feature>
<name>J9WFH5_MYCIP</name>
<dbReference type="HOGENOM" id="CLU_3273023_0_0_11"/>
<reference evidence="2 3" key="2">
    <citation type="journal article" date="2012" name="Nucleic Acids Res.">
        <title>Massive gene acquisitions in Mycobacterium indicus pranii provide a perspective on mycobacterial evolution.</title>
        <authorList>
            <person name="Saini V."/>
            <person name="Raghuvanshi S."/>
            <person name="Khurana J.P."/>
            <person name="Ahmed N."/>
            <person name="Hasnain S.E."/>
            <person name="Tyagi A.K."/>
            <person name="Tyagi A.K."/>
        </authorList>
    </citation>
    <scope>NUCLEOTIDE SEQUENCE [LARGE SCALE GENOMIC DNA]</scope>
    <source>
        <strain evidence="3">DSM 45239 / MTCC 9506</strain>
    </source>
</reference>
<dbReference type="EMBL" id="CP002275">
    <property type="protein sequence ID" value="AFS16004.1"/>
    <property type="molecule type" value="Genomic_DNA"/>
</dbReference>
<proteinExistence type="predicted"/>